<evidence type="ECO:0000313" key="3">
    <source>
        <dbReference type="EMBL" id="KAF6202958.1"/>
    </source>
</evidence>
<name>A0A8S9X3L6_APOLU</name>
<dbReference type="FunFam" id="3.30.160.60:FF:000086">
    <property type="entry name" value="transcription factor E4F1 isoform X1"/>
    <property type="match status" value="1"/>
</dbReference>
<comment type="caution">
    <text evidence="3">The sequence shown here is derived from an EMBL/GenBank/DDBJ whole genome shotgun (WGS) entry which is preliminary data.</text>
</comment>
<keyword evidence="1" id="KW-0863">Zinc-finger</keyword>
<dbReference type="AlphaFoldDB" id="A0A8S9X3L6"/>
<accession>A0A8S9X3L6</accession>
<sequence length="201" mass="23183">MRDFSSPYTISLPTEQYSGGVDVERVLLGSKQVPITLFSATLEATTVFVVKCEKRLLPKTIQGHQIHPCTWELWVDTSAMNVELLQNSSVIYANIEVFENLISKGTSKLFTSETKGNQHTVHIRSKYTVIRFQNIYKNSREKPWSCQKCGRSYRHQGTLSRHERYECGKKPMFQCSVCSYKSCRKFDIKRHVGSIHLLNKK</sequence>
<reference evidence="3" key="1">
    <citation type="journal article" date="2021" name="Mol. Ecol. Resour.">
        <title>Apolygus lucorum genome provides insights into omnivorousness and mesophyll feeding.</title>
        <authorList>
            <person name="Liu Y."/>
            <person name="Liu H."/>
            <person name="Wang H."/>
            <person name="Huang T."/>
            <person name="Liu B."/>
            <person name="Yang B."/>
            <person name="Yin L."/>
            <person name="Li B."/>
            <person name="Zhang Y."/>
            <person name="Zhang S."/>
            <person name="Jiang F."/>
            <person name="Zhang X."/>
            <person name="Ren Y."/>
            <person name="Wang B."/>
            <person name="Wang S."/>
            <person name="Lu Y."/>
            <person name="Wu K."/>
            <person name="Fan W."/>
            <person name="Wang G."/>
        </authorList>
    </citation>
    <scope>NUCLEOTIDE SEQUENCE</scope>
    <source>
        <strain evidence="3">12Hb</strain>
    </source>
</reference>
<dbReference type="OrthoDB" id="6571533at2759"/>
<dbReference type="SMART" id="SM00355">
    <property type="entry name" value="ZnF_C2H2"/>
    <property type="match status" value="2"/>
</dbReference>
<organism evidence="3 4">
    <name type="scientific">Apolygus lucorum</name>
    <name type="common">Small green plant bug</name>
    <name type="synonym">Lygocoris lucorum</name>
    <dbReference type="NCBI Taxonomy" id="248454"/>
    <lineage>
        <taxon>Eukaryota</taxon>
        <taxon>Metazoa</taxon>
        <taxon>Ecdysozoa</taxon>
        <taxon>Arthropoda</taxon>
        <taxon>Hexapoda</taxon>
        <taxon>Insecta</taxon>
        <taxon>Pterygota</taxon>
        <taxon>Neoptera</taxon>
        <taxon>Paraneoptera</taxon>
        <taxon>Hemiptera</taxon>
        <taxon>Heteroptera</taxon>
        <taxon>Panheteroptera</taxon>
        <taxon>Cimicomorpha</taxon>
        <taxon>Miridae</taxon>
        <taxon>Mirini</taxon>
        <taxon>Apolygus</taxon>
    </lineage>
</organism>
<keyword evidence="4" id="KW-1185">Reference proteome</keyword>
<protein>
    <recommendedName>
        <fullName evidence="2">C2H2-type domain-containing protein</fullName>
    </recommendedName>
</protein>
<gene>
    <name evidence="3" type="ORF">GE061_003366</name>
</gene>
<proteinExistence type="predicted"/>
<evidence type="ECO:0000313" key="4">
    <source>
        <dbReference type="Proteomes" id="UP000466442"/>
    </source>
</evidence>
<feature type="domain" description="C2H2-type" evidence="2">
    <location>
        <begin position="144"/>
        <end position="171"/>
    </location>
</feature>
<dbReference type="GO" id="GO:0008270">
    <property type="term" value="F:zinc ion binding"/>
    <property type="evidence" value="ECO:0007669"/>
    <property type="project" value="UniProtKB-KW"/>
</dbReference>
<keyword evidence="1" id="KW-0479">Metal-binding</keyword>
<evidence type="ECO:0000259" key="2">
    <source>
        <dbReference type="PROSITE" id="PS50157"/>
    </source>
</evidence>
<dbReference type="InterPro" id="IPR013087">
    <property type="entry name" value="Znf_C2H2_type"/>
</dbReference>
<dbReference type="EMBL" id="WIXP02000011">
    <property type="protein sequence ID" value="KAF6202958.1"/>
    <property type="molecule type" value="Genomic_DNA"/>
</dbReference>
<evidence type="ECO:0000256" key="1">
    <source>
        <dbReference type="PROSITE-ProRule" id="PRU00042"/>
    </source>
</evidence>
<dbReference type="SUPFAM" id="SSF57667">
    <property type="entry name" value="beta-beta-alpha zinc fingers"/>
    <property type="match status" value="1"/>
</dbReference>
<dbReference type="Proteomes" id="UP000466442">
    <property type="component" value="Unassembled WGS sequence"/>
</dbReference>
<dbReference type="PROSITE" id="PS50157">
    <property type="entry name" value="ZINC_FINGER_C2H2_2"/>
    <property type="match status" value="1"/>
</dbReference>
<keyword evidence="1" id="KW-0862">Zinc</keyword>
<dbReference type="InterPro" id="IPR036236">
    <property type="entry name" value="Znf_C2H2_sf"/>
</dbReference>
<dbReference type="Gene3D" id="3.30.160.60">
    <property type="entry name" value="Classic Zinc Finger"/>
    <property type="match status" value="1"/>
</dbReference>